<protein>
    <submittedName>
        <fullName evidence="6">AAA ATPase central domain protein</fullName>
    </submittedName>
</protein>
<dbReference type="SMART" id="SM00382">
    <property type="entry name" value="AAA"/>
    <property type="match status" value="1"/>
</dbReference>
<dbReference type="FunFam" id="3.40.50.300:FF:000216">
    <property type="entry name" value="Type VII secretion ATPase EccA"/>
    <property type="match status" value="1"/>
</dbReference>
<dbReference type="InterPro" id="IPR050773">
    <property type="entry name" value="CbxX/CfxQ_RuBisCO_ESX"/>
</dbReference>
<dbReference type="CDD" id="cd00009">
    <property type="entry name" value="AAA"/>
    <property type="match status" value="1"/>
</dbReference>
<keyword evidence="2" id="KW-0547">Nucleotide-binding</keyword>
<feature type="domain" description="AAA+ ATPase" evidence="5">
    <location>
        <begin position="112"/>
        <end position="248"/>
    </location>
</feature>
<proteinExistence type="inferred from homology"/>
<evidence type="ECO:0000256" key="4">
    <source>
        <dbReference type="SAM" id="MobiDB-lite"/>
    </source>
</evidence>
<evidence type="ECO:0000313" key="6">
    <source>
        <dbReference type="EMBL" id="ACL69913.1"/>
    </source>
</evidence>
<sequence>MYIKNYNNLDQKTILERLKKGEITIPRAFKLLMELDDYRQSSNSTAFTPRDEKNKDTAGNSLPFNKTNVEKVLKDMDKLVGLTRIKKLVKEYISFIQVQKMREQYGLKTEPVVMHMIFKGNPGTGKTTMARLLGRVFKELGLLETGDLIEVERADLVGEYIGHTAQKTKKVIQKALGGILFIDEAYSLARGGEKDFGKEAIDTMVKAMEDYKDKLIIILAGYPREMEFFLDANPGLRSRFAIQLDFPDYSVDELVKIAELMFAEREYILSENSKHYIYRVLTHILNKEDSIRGNARTVRNMVEDTIRHHAQRVIEQKVINKKTLMLIKEEDLSGGVGSNDRLSGNGDA</sequence>
<dbReference type="EMBL" id="CP001098">
    <property type="protein sequence ID" value="ACL69913.1"/>
    <property type="molecule type" value="Genomic_DNA"/>
</dbReference>
<evidence type="ECO:0000256" key="1">
    <source>
        <dbReference type="ARBA" id="ARBA00010378"/>
    </source>
</evidence>
<dbReference type="RefSeq" id="WP_012636098.1">
    <property type="nucleotide sequence ID" value="NC_011899.1"/>
</dbReference>
<dbReference type="SUPFAM" id="SSF52540">
    <property type="entry name" value="P-loop containing nucleoside triphosphate hydrolases"/>
    <property type="match status" value="1"/>
</dbReference>
<dbReference type="eggNOG" id="COG0464">
    <property type="taxonomic scope" value="Bacteria"/>
</dbReference>
<dbReference type="Gene3D" id="3.40.50.300">
    <property type="entry name" value="P-loop containing nucleotide triphosphate hydrolases"/>
    <property type="match status" value="1"/>
</dbReference>
<dbReference type="InterPro" id="IPR000641">
    <property type="entry name" value="CbxX/CfxQ"/>
</dbReference>
<dbReference type="PRINTS" id="PR00819">
    <property type="entry name" value="CBXCFQXSUPER"/>
</dbReference>
<comment type="similarity">
    <text evidence="1">Belongs to the CbxX/CfxQ family.</text>
</comment>
<dbReference type="Gene3D" id="1.10.8.60">
    <property type="match status" value="1"/>
</dbReference>
<dbReference type="InterPro" id="IPR027417">
    <property type="entry name" value="P-loop_NTPase"/>
</dbReference>
<keyword evidence="7" id="KW-1185">Reference proteome</keyword>
<dbReference type="GO" id="GO:0005524">
    <property type="term" value="F:ATP binding"/>
    <property type="evidence" value="ECO:0007669"/>
    <property type="project" value="UniProtKB-KW"/>
</dbReference>
<dbReference type="Pfam" id="PF17866">
    <property type="entry name" value="AAA_lid_6"/>
    <property type="match status" value="1"/>
</dbReference>
<dbReference type="Proteomes" id="UP000000719">
    <property type="component" value="Chromosome"/>
</dbReference>
<dbReference type="InterPro" id="IPR003959">
    <property type="entry name" value="ATPase_AAA_core"/>
</dbReference>
<dbReference type="STRING" id="373903.Hore_11610"/>
<dbReference type="KEGG" id="hor:Hore_11610"/>
<dbReference type="HOGENOM" id="CLU_008749_1_0_9"/>
<dbReference type="PANTHER" id="PTHR43392:SF2">
    <property type="entry name" value="AAA-TYPE ATPASE FAMILY PROTEIN _ ANKYRIN REPEAT FAMILY PROTEIN"/>
    <property type="match status" value="1"/>
</dbReference>
<dbReference type="InterPro" id="IPR041627">
    <property type="entry name" value="AAA_lid_6"/>
</dbReference>
<evidence type="ECO:0000259" key="5">
    <source>
        <dbReference type="SMART" id="SM00382"/>
    </source>
</evidence>
<organism evidence="6 7">
    <name type="scientific">Halothermothrix orenii (strain H 168 / OCM 544 / DSM 9562)</name>
    <dbReference type="NCBI Taxonomy" id="373903"/>
    <lineage>
        <taxon>Bacteria</taxon>
        <taxon>Bacillati</taxon>
        <taxon>Bacillota</taxon>
        <taxon>Clostridia</taxon>
        <taxon>Halanaerobiales</taxon>
        <taxon>Halothermotrichaceae</taxon>
        <taxon>Halothermothrix</taxon>
    </lineage>
</organism>
<dbReference type="OrthoDB" id="9806903at2"/>
<dbReference type="InterPro" id="IPR003593">
    <property type="entry name" value="AAA+_ATPase"/>
</dbReference>
<evidence type="ECO:0000313" key="7">
    <source>
        <dbReference type="Proteomes" id="UP000000719"/>
    </source>
</evidence>
<dbReference type="GO" id="GO:0016887">
    <property type="term" value="F:ATP hydrolysis activity"/>
    <property type="evidence" value="ECO:0007669"/>
    <property type="project" value="InterPro"/>
</dbReference>
<gene>
    <name evidence="6" type="ordered locus">Hore_11610</name>
</gene>
<keyword evidence="3" id="KW-0067">ATP-binding</keyword>
<accession>B8CX94</accession>
<name>B8CX94_HALOH</name>
<reference evidence="6 7" key="1">
    <citation type="journal article" date="2009" name="PLoS ONE">
        <title>Genome analysis of the anaerobic thermohalophilic bacterium Halothermothrix orenii.</title>
        <authorList>
            <person name="Mavromatis K."/>
            <person name="Ivanova N."/>
            <person name="Anderson I."/>
            <person name="Lykidis A."/>
            <person name="Hooper S.D."/>
            <person name="Sun H."/>
            <person name="Kunin V."/>
            <person name="Lapidus A."/>
            <person name="Hugenholtz P."/>
            <person name="Patel B."/>
            <person name="Kyrpides N.C."/>
        </authorList>
    </citation>
    <scope>NUCLEOTIDE SEQUENCE [LARGE SCALE GENOMIC DNA]</scope>
    <source>
        <strain evidence="7">H 168 / OCM 544 / DSM 9562</strain>
    </source>
</reference>
<dbReference type="PANTHER" id="PTHR43392">
    <property type="entry name" value="AAA-TYPE ATPASE FAMILY PROTEIN / ANKYRIN REPEAT FAMILY PROTEIN"/>
    <property type="match status" value="1"/>
</dbReference>
<dbReference type="AlphaFoldDB" id="B8CX94"/>
<evidence type="ECO:0000256" key="2">
    <source>
        <dbReference type="ARBA" id="ARBA00022741"/>
    </source>
</evidence>
<feature type="region of interest" description="Disordered" evidence="4">
    <location>
        <begin position="42"/>
        <end position="61"/>
    </location>
</feature>
<evidence type="ECO:0000256" key="3">
    <source>
        <dbReference type="ARBA" id="ARBA00022840"/>
    </source>
</evidence>
<dbReference type="Pfam" id="PF00004">
    <property type="entry name" value="AAA"/>
    <property type="match status" value="1"/>
</dbReference>